<organism evidence="8 9">
    <name type="scientific">Pseudanabaena cinerea FACHB-1277</name>
    <dbReference type="NCBI Taxonomy" id="2949581"/>
    <lineage>
        <taxon>Bacteria</taxon>
        <taxon>Bacillati</taxon>
        <taxon>Cyanobacteriota</taxon>
        <taxon>Cyanophyceae</taxon>
        <taxon>Pseudanabaenales</taxon>
        <taxon>Pseudanabaenaceae</taxon>
        <taxon>Pseudanabaena</taxon>
        <taxon>Pseudanabaena cinerea</taxon>
    </lineage>
</organism>
<keyword evidence="2 5" id="KW-0645">Protease</keyword>
<feature type="active site" description="Charge relay system" evidence="5">
    <location>
        <position position="305"/>
    </location>
</feature>
<dbReference type="Proteomes" id="UP000631421">
    <property type="component" value="Unassembled WGS sequence"/>
</dbReference>
<keyword evidence="9" id="KW-1185">Reference proteome</keyword>
<reference evidence="8" key="1">
    <citation type="journal article" date="2015" name="ISME J.">
        <title>Draft Genome Sequence of Streptomyces incarnatus NRRL8089, which Produces the Nucleoside Antibiotic Sinefungin.</title>
        <authorList>
            <person name="Oshima K."/>
            <person name="Hattori M."/>
            <person name="Shimizu H."/>
            <person name="Fukuda K."/>
            <person name="Nemoto M."/>
            <person name="Inagaki K."/>
            <person name="Tamura T."/>
        </authorList>
    </citation>
    <scope>NUCLEOTIDE SEQUENCE</scope>
    <source>
        <strain evidence="8">FACHB-1277</strain>
    </source>
</reference>
<dbReference type="GO" id="GO:0006508">
    <property type="term" value="P:proteolysis"/>
    <property type="evidence" value="ECO:0007669"/>
    <property type="project" value="UniProtKB-KW"/>
</dbReference>
<dbReference type="Gene3D" id="3.40.50.200">
    <property type="entry name" value="Peptidase S8/S53 domain"/>
    <property type="match status" value="1"/>
</dbReference>
<evidence type="ECO:0000256" key="4">
    <source>
        <dbReference type="ARBA" id="ARBA00022825"/>
    </source>
</evidence>
<dbReference type="GO" id="GO:0004252">
    <property type="term" value="F:serine-type endopeptidase activity"/>
    <property type="evidence" value="ECO:0007669"/>
    <property type="project" value="UniProtKB-UniRule"/>
</dbReference>
<dbReference type="InterPro" id="IPR034074">
    <property type="entry name" value="Y4bN_pept_dom"/>
</dbReference>
<evidence type="ECO:0000313" key="8">
    <source>
        <dbReference type="EMBL" id="MBD2151078.1"/>
    </source>
</evidence>
<name>A0A926UUR0_9CYAN</name>
<feature type="region of interest" description="Disordered" evidence="6">
    <location>
        <begin position="15"/>
        <end position="43"/>
    </location>
</feature>
<gene>
    <name evidence="8" type="ORF">H6F44_13255</name>
</gene>
<feature type="domain" description="Peptidase S8/S53" evidence="7">
    <location>
        <begin position="267"/>
        <end position="601"/>
    </location>
</feature>
<dbReference type="InterPro" id="IPR036852">
    <property type="entry name" value="Peptidase_S8/S53_dom_sf"/>
</dbReference>
<dbReference type="AlphaFoldDB" id="A0A926UUR0"/>
<accession>A0A926UUR0</accession>
<dbReference type="EMBL" id="JACJPY010000041">
    <property type="protein sequence ID" value="MBD2151078.1"/>
    <property type="molecule type" value="Genomic_DNA"/>
</dbReference>
<comment type="caution">
    <text evidence="8">The sequence shown here is derived from an EMBL/GenBank/DDBJ whole genome shotgun (WGS) entry which is preliminary data.</text>
</comment>
<dbReference type="Pfam" id="PF00082">
    <property type="entry name" value="Peptidase_S8"/>
    <property type="match status" value="1"/>
</dbReference>
<dbReference type="InterPro" id="IPR050131">
    <property type="entry name" value="Peptidase_S8_subtilisin-like"/>
</dbReference>
<feature type="active site" description="Charge relay system" evidence="5">
    <location>
        <position position="269"/>
    </location>
</feature>
<dbReference type="PANTHER" id="PTHR43806:SF11">
    <property type="entry name" value="CEREVISIN-RELATED"/>
    <property type="match status" value="1"/>
</dbReference>
<keyword evidence="3 5" id="KW-0378">Hydrolase</keyword>
<comment type="similarity">
    <text evidence="1 5">Belongs to the peptidase S8 family.</text>
</comment>
<protein>
    <submittedName>
        <fullName evidence="8">S8 family peptidase</fullName>
    </submittedName>
</protein>
<dbReference type="CDD" id="cd04847">
    <property type="entry name" value="Peptidases_S8_Subtilisin_like_2"/>
    <property type="match status" value="1"/>
</dbReference>
<evidence type="ECO:0000256" key="3">
    <source>
        <dbReference type="ARBA" id="ARBA00022801"/>
    </source>
</evidence>
<evidence type="ECO:0000256" key="6">
    <source>
        <dbReference type="SAM" id="MobiDB-lite"/>
    </source>
</evidence>
<dbReference type="RefSeq" id="WP_190351451.1">
    <property type="nucleotide sequence ID" value="NZ_JACJPY010000041.1"/>
</dbReference>
<keyword evidence="4 5" id="KW-0720">Serine protease</keyword>
<sequence length="810" mass="90176">MSKFEHLKLPVTTINLPKRSKGGGSSGGTNRDRSSHGQKLSDQVLGLLKRPEKERSLFTINPKLIFKIKLAPKSILPEASLPGIGLTLLAQESSEQKAIVVFSSEQELTNFQEKLKVYSNVGEGYDYGYLDVIEDIVPLEPQDRVGRRLELEPLEANELVALDLELWHTGDLVEMKTYLDNLDEVLRTITEDSPMRVSDRYIGEYICIARIKVTKEFVEDILLTDEYVKEIDRRPQPAFESSSEYNPPLSDFPEIAPPPDNICGILVIDSGVHGGHPAIIPALAEASEFSAPNFVLSSPNDENGHGTGVSGIAIYGDIKQCITNRLFQPTAWLFSARVTDANNQYDPDSLLENQLEKAINYFIKAYPNCKVINISLGDSRLVFTDGQKQFRLAAKIDEIAYSYQDKNLVFVISAGNFQYNPDSNELIHSDYPNYLLNEKAGIIEPATSAIALSVGSLSLGMGSFFYHEDAQRNVVAKILGYPSPFTRSGFGVDGAIKPELVDFGGDLVIDRTRVIYNDPSAAILTLSKDSSSSLFRAYCGTSFAAPRIANIAAQLFTEFPNASSNLIRALIVNSATLPKEIPSAFQGDTHKNNRNKIYGYGRPNLARALYSVENYVVLLVDNAKIPVGNFQMYEIPPLPKSFLETKGDRTLTVTLAFDPPTRPTRGDSYLGITMEFHLFRNIDDPQKITNAFVNAKKTESENDFTEISIEDLKKQYPGSGITVDLSPGVNLRKKGTVQSGKVKIKDRALYIIENPLYLVVACNRKWVKEGEYDSQRYAIVVSVEHSDHNVDLYNELRLKTQVVQRVRIRS</sequence>
<evidence type="ECO:0000256" key="5">
    <source>
        <dbReference type="PROSITE-ProRule" id="PRU01240"/>
    </source>
</evidence>
<reference evidence="8" key="2">
    <citation type="submission" date="2020-08" db="EMBL/GenBank/DDBJ databases">
        <authorList>
            <person name="Chen M."/>
            <person name="Teng W."/>
            <person name="Zhao L."/>
            <person name="Hu C."/>
            <person name="Zhou Y."/>
            <person name="Han B."/>
            <person name="Song L."/>
            <person name="Shu W."/>
        </authorList>
    </citation>
    <scope>NUCLEOTIDE SEQUENCE</scope>
    <source>
        <strain evidence="8">FACHB-1277</strain>
    </source>
</reference>
<evidence type="ECO:0000256" key="2">
    <source>
        <dbReference type="ARBA" id="ARBA00022670"/>
    </source>
</evidence>
<dbReference type="PROSITE" id="PS51892">
    <property type="entry name" value="SUBTILASE"/>
    <property type="match status" value="1"/>
</dbReference>
<feature type="active site" description="Charge relay system" evidence="5">
    <location>
        <position position="542"/>
    </location>
</feature>
<dbReference type="PRINTS" id="PR00723">
    <property type="entry name" value="SUBTILISIN"/>
</dbReference>
<proteinExistence type="inferred from homology"/>
<dbReference type="InterPro" id="IPR015500">
    <property type="entry name" value="Peptidase_S8_subtilisin-rel"/>
</dbReference>
<dbReference type="SUPFAM" id="SSF52743">
    <property type="entry name" value="Subtilisin-like"/>
    <property type="match status" value="1"/>
</dbReference>
<dbReference type="InterPro" id="IPR000209">
    <property type="entry name" value="Peptidase_S8/S53_dom"/>
</dbReference>
<evidence type="ECO:0000256" key="1">
    <source>
        <dbReference type="ARBA" id="ARBA00011073"/>
    </source>
</evidence>
<dbReference type="PANTHER" id="PTHR43806">
    <property type="entry name" value="PEPTIDASE S8"/>
    <property type="match status" value="1"/>
</dbReference>
<evidence type="ECO:0000259" key="7">
    <source>
        <dbReference type="Pfam" id="PF00082"/>
    </source>
</evidence>
<evidence type="ECO:0000313" key="9">
    <source>
        <dbReference type="Proteomes" id="UP000631421"/>
    </source>
</evidence>